<evidence type="ECO:0000256" key="1">
    <source>
        <dbReference type="ARBA" id="ARBA00022679"/>
    </source>
</evidence>
<dbReference type="InterPro" id="IPR003616">
    <property type="entry name" value="Post-SET_dom"/>
</dbReference>
<dbReference type="PANTHER" id="PTHR12350:SF19">
    <property type="entry name" value="SET DOMAIN-CONTAINING PROTEIN"/>
    <property type="match status" value="1"/>
</dbReference>
<feature type="domain" description="Post-SET" evidence="4">
    <location>
        <begin position="130"/>
        <end position="146"/>
    </location>
</feature>
<dbReference type="Gene3D" id="2.170.270.10">
    <property type="entry name" value="SET domain"/>
    <property type="match status" value="1"/>
</dbReference>
<dbReference type="AlphaFoldDB" id="A0A1F5NIA9"/>
<dbReference type="InterPro" id="IPR001214">
    <property type="entry name" value="SET_dom"/>
</dbReference>
<dbReference type="PROSITE" id="PS50280">
    <property type="entry name" value="SET"/>
    <property type="match status" value="1"/>
</dbReference>
<dbReference type="SUPFAM" id="SSF82199">
    <property type="entry name" value="SET domain"/>
    <property type="match status" value="1"/>
</dbReference>
<evidence type="ECO:0000313" key="6">
    <source>
        <dbReference type="Proteomes" id="UP000176578"/>
    </source>
</evidence>
<evidence type="ECO:0000313" key="5">
    <source>
        <dbReference type="EMBL" id="OGE77431.1"/>
    </source>
</evidence>
<proteinExistence type="predicted"/>
<dbReference type="Proteomes" id="UP000176578">
    <property type="component" value="Unassembled WGS sequence"/>
</dbReference>
<dbReference type="EMBL" id="MFDZ01000051">
    <property type="protein sequence ID" value="OGE77431.1"/>
    <property type="molecule type" value="Genomic_DNA"/>
</dbReference>
<keyword evidence="1" id="KW-0808">Transferase</keyword>
<protein>
    <recommendedName>
        <fullName evidence="7">SET domain-containing protein</fullName>
    </recommendedName>
</protein>
<sequence length="177" mass="20243">MPDLPYVRIEIRQSTMLPQQIGLFSLRKVSGGEVLIDASVYSDIHLLPKESFDSLDQITKQKILGFCPSGPDGFDIPTDLNCISIAWYMNHSCNPNIGFNDSYDFVAIRNIDEGEELSWDYGYDEHNPDFKMNCLCGSEKCRKIITGNDWKILMKDGGKYPFFSPKLKEFINIQKNK</sequence>
<dbReference type="InterPro" id="IPR053201">
    <property type="entry name" value="Flavunoidine_N-MTase"/>
</dbReference>
<evidence type="ECO:0008006" key="7">
    <source>
        <dbReference type="Google" id="ProtNLM"/>
    </source>
</evidence>
<evidence type="ECO:0000259" key="4">
    <source>
        <dbReference type="PROSITE" id="PS50868"/>
    </source>
</evidence>
<dbReference type="PANTHER" id="PTHR12350">
    <property type="entry name" value="HISTONE-LYSINE N-METHYLTRANSFERASE-RELATED"/>
    <property type="match status" value="1"/>
</dbReference>
<dbReference type="InterPro" id="IPR046341">
    <property type="entry name" value="SET_dom_sf"/>
</dbReference>
<evidence type="ECO:0000256" key="2">
    <source>
        <dbReference type="ARBA" id="ARBA00022691"/>
    </source>
</evidence>
<dbReference type="PROSITE" id="PS50868">
    <property type="entry name" value="POST_SET"/>
    <property type="match status" value="1"/>
</dbReference>
<keyword evidence="2" id="KW-0949">S-adenosyl-L-methionine</keyword>
<reference evidence="5 6" key="1">
    <citation type="journal article" date="2016" name="Nat. Commun.">
        <title>Thousands of microbial genomes shed light on interconnected biogeochemical processes in an aquifer system.</title>
        <authorList>
            <person name="Anantharaman K."/>
            <person name="Brown C.T."/>
            <person name="Hug L.A."/>
            <person name="Sharon I."/>
            <person name="Castelle C.J."/>
            <person name="Probst A.J."/>
            <person name="Thomas B.C."/>
            <person name="Singh A."/>
            <person name="Wilkins M.J."/>
            <person name="Karaoz U."/>
            <person name="Brodie E.L."/>
            <person name="Williams K.H."/>
            <person name="Hubbard S.S."/>
            <person name="Banfield J.F."/>
        </authorList>
    </citation>
    <scope>NUCLEOTIDE SEQUENCE [LARGE SCALE GENOMIC DNA]</scope>
</reference>
<accession>A0A1F5NIA9</accession>
<organism evidence="5 6">
    <name type="scientific">Candidatus Daviesbacteria bacterium RIFCSPLOWO2_02_FULL_41_8</name>
    <dbReference type="NCBI Taxonomy" id="1797798"/>
    <lineage>
        <taxon>Bacteria</taxon>
        <taxon>Candidatus Daviesiibacteriota</taxon>
    </lineage>
</organism>
<feature type="domain" description="SET" evidence="3">
    <location>
        <begin position="7"/>
        <end position="122"/>
    </location>
</feature>
<dbReference type="GO" id="GO:0016740">
    <property type="term" value="F:transferase activity"/>
    <property type="evidence" value="ECO:0007669"/>
    <property type="project" value="UniProtKB-KW"/>
</dbReference>
<name>A0A1F5NIA9_9BACT</name>
<evidence type="ECO:0000259" key="3">
    <source>
        <dbReference type="PROSITE" id="PS50280"/>
    </source>
</evidence>
<gene>
    <name evidence="5" type="ORF">A3J19_01635</name>
</gene>
<dbReference type="Pfam" id="PF00856">
    <property type="entry name" value="SET"/>
    <property type="match status" value="1"/>
</dbReference>
<comment type="caution">
    <text evidence="5">The sequence shown here is derived from an EMBL/GenBank/DDBJ whole genome shotgun (WGS) entry which is preliminary data.</text>
</comment>